<accession>A0AAV9UMP7</accession>
<proteinExistence type="predicted"/>
<dbReference type="AlphaFoldDB" id="A0AAV9UMP7"/>
<name>A0AAV9UMP7_9PEZI</name>
<sequence length="137" mass="14761">MCNGHSSRVSEGGAIAILRGQGSHTGAHFNAKITLQNLEEDIPTRATFLFEKSSRFPYLDACSLVIHRDGDLNSHNGPSRAPLHCIPFDICAAEDCACEINLPSRLDLGVGNSGVIGRKMSLMNSRQVIAEGIIGWN</sequence>
<comment type="caution">
    <text evidence="1">The sequence shown here is derived from an EMBL/GenBank/DDBJ whole genome shotgun (WGS) entry which is preliminary data.</text>
</comment>
<evidence type="ECO:0000313" key="2">
    <source>
        <dbReference type="Proteomes" id="UP001375240"/>
    </source>
</evidence>
<protein>
    <recommendedName>
        <fullName evidence="3">Superoxide dismutase copper/zinc binding domain-containing protein</fullName>
    </recommendedName>
</protein>
<evidence type="ECO:0008006" key="3">
    <source>
        <dbReference type="Google" id="ProtNLM"/>
    </source>
</evidence>
<evidence type="ECO:0000313" key="1">
    <source>
        <dbReference type="EMBL" id="KAK6343845.1"/>
    </source>
</evidence>
<dbReference type="EMBL" id="JAVHNQ010000006">
    <property type="protein sequence ID" value="KAK6343845.1"/>
    <property type="molecule type" value="Genomic_DNA"/>
</dbReference>
<organism evidence="1 2">
    <name type="scientific">Orbilia brochopaga</name>
    <dbReference type="NCBI Taxonomy" id="3140254"/>
    <lineage>
        <taxon>Eukaryota</taxon>
        <taxon>Fungi</taxon>
        <taxon>Dikarya</taxon>
        <taxon>Ascomycota</taxon>
        <taxon>Pezizomycotina</taxon>
        <taxon>Orbiliomycetes</taxon>
        <taxon>Orbiliales</taxon>
        <taxon>Orbiliaceae</taxon>
        <taxon>Orbilia</taxon>
    </lineage>
</organism>
<gene>
    <name evidence="1" type="ORF">TWF696_009934</name>
</gene>
<reference evidence="1 2" key="1">
    <citation type="submission" date="2019-10" db="EMBL/GenBank/DDBJ databases">
        <authorList>
            <person name="Palmer J.M."/>
        </authorList>
    </citation>
    <scope>NUCLEOTIDE SEQUENCE [LARGE SCALE GENOMIC DNA]</scope>
    <source>
        <strain evidence="1 2">TWF696</strain>
    </source>
</reference>
<keyword evidence="2" id="KW-1185">Reference proteome</keyword>
<dbReference type="Proteomes" id="UP001375240">
    <property type="component" value="Unassembled WGS sequence"/>
</dbReference>